<organism evidence="1 2">
    <name type="scientific">Lupinus luteus</name>
    <name type="common">European yellow lupine</name>
    <dbReference type="NCBI Taxonomy" id="3873"/>
    <lineage>
        <taxon>Eukaryota</taxon>
        <taxon>Viridiplantae</taxon>
        <taxon>Streptophyta</taxon>
        <taxon>Embryophyta</taxon>
        <taxon>Tracheophyta</taxon>
        <taxon>Spermatophyta</taxon>
        <taxon>Magnoliopsida</taxon>
        <taxon>eudicotyledons</taxon>
        <taxon>Gunneridae</taxon>
        <taxon>Pentapetalae</taxon>
        <taxon>rosids</taxon>
        <taxon>fabids</taxon>
        <taxon>Fabales</taxon>
        <taxon>Fabaceae</taxon>
        <taxon>Papilionoideae</taxon>
        <taxon>50 kb inversion clade</taxon>
        <taxon>genistoids sensu lato</taxon>
        <taxon>core genistoids</taxon>
        <taxon>Genisteae</taxon>
        <taxon>Lupinus</taxon>
    </lineage>
</organism>
<dbReference type="AlphaFoldDB" id="A0AAV1XG50"/>
<sequence>MSVSVTTLTHQTLRMTQVKGPAPMSVSVTTLMTQTLRRIQVKDPAPMVVSVTVEPIKKRKGDRKGKQEFQVCFKRSTIKIQRNHPKNAITLEKVVSLNEDDSFGFLCVVDQYGWQKIAQPQRMFSLDVVKHFFANSIATQEAMNERFTWVNGAPLSYNKYTINMYLGNSWNPTHEHGLFEYQMKINASYHGEEGHDEEYVRGNLCLEGLEPNLIGPV</sequence>
<evidence type="ECO:0000313" key="1">
    <source>
        <dbReference type="EMBL" id="CAL0319977.1"/>
    </source>
</evidence>
<keyword evidence="2" id="KW-1185">Reference proteome</keyword>
<protein>
    <submittedName>
        <fullName evidence="1">Uncharacterized protein</fullName>
    </submittedName>
</protein>
<evidence type="ECO:0000313" key="2">
    <source>
        <dbReference type="Proteomes" id="UP001497480"/>
    </source>
</evidence>
<dbReference type="EMBL" id="CAXHTB010000014">
    <property type="protein sequence ID" value="CAL0319977.1"/>
    <property type="molecule type" value="Genomic_DNA"/>
</dbReference>
<comment type="caution">
    <text evidence="1">The sequence shown here is derived from an EMBL/GenBank/DDBJ whole genome shotgun (WGS) entry which is preliminary data.</text>
</comment>
<accession>A0AAV1XG50</accession>
<reference evidence="1 2" key="1">
    <citation type="submission" date="2024-03" db="EMBL/GenBank/DDBJ databases">
        <authorList>
            <person name="Martinez-Hernandez J."/>
        </authorList>
    </citation>
    <scope>NUCLEOTIDE SEQUENCE [LARGE SCALE GENOMIC DNA]</scope>
</reference>
<gene>
    <name evidence="1" type="ORF">LLUT_LOCUS21037</name>
</gene>
<name>A0AAV1XG50_LUPLU</name>
<proteinExistence type="predicted"/>
<dbReference type="Proteomes" id="UP001497480">
    <property type="component" value="Unassembled WGS sequence"/>
</dbReference>